<dbReference type="Gene3D" id="2.120.10.90">
    <property type="entry name" value="DNA gyrase/topoisomerase IV, subunit A, C-terminal"/>
    <property type="match status" value="1"/>
</dbReference>
<dbReference type="NCBIfam" id="NF004043">
    <property type="entry name" value="PRK05560.1"/>
    <property type="match status" value="1"/>
</dbReference>
<keyword evidence="4 7" id="KW-0799">Topoisomerase</keyword>
<dbReference type="EC" id="5.6.2.2" evidence="3"/>
<dbReference type="InterPro" id="IPR013760">
    <property type="entry name" value="Topo_IIA-like_dom_sf"/>
</dbReference>
<evidence type="ECO:0000256" key="1">
    <source>
        <dbReference type="ARBA" id="ARBA00000185"/>
    </source>
</evidence>
<dbReference type="SUPFAM" id="SSF101904">
    <property type="entry name" value="GyrA/ParC C-terminal domain-like"/>
    <property type="match status" value="1"/>
</dbReference>
<sequence>MIGTVREIEITTEMHASYLDYAMSVIVARALPDVRDGLKPVHRRILYAMHDMGITSNKAYKKSARIVGEVLGKYHPHNDTSVYDAMVRMAQEFSLRYPLVDGQGNFGSIDGDNAAAMRYTEARLAPISDLMLADIEKDTIDWNDNFDTTLKEPAILPAALPNLLINGANGIAVGMATNIPPHNLAEVVDATVYLIDHFDRIDEVGVNDLLQFIKGPDFPTGGILFRYRQGTKGEEEIDAVSQGYATGRARLIMQAKAHFEEMSRGRSRIVVTDLPYQTNKTNLLERIALLVRDGKIDGITDLRDESDRTGMRIVIELTRNVDPNAILARLLRLTPMQQTFGMSLLALVNGEPVTLTLKRILRLFIEHRQEIIRRRSQFDLAKARARSHIVEGLLKALDILDEVISTIRRSQRVDTARTNLMRAFGFTERQAQAILDMPLRRLTALERRQLQDEHKELQQLIDYLEDLLSDGGKILGVIREELLALRQQHADRRRTQIVERAQGTLTATDLLPDRRVWVALGANGSLRRQDFSGINRAGLRQAAQNAAAALLTANTRDQLFIFSAAGRCYRLGVHELPQEGRRNLADLTDFSRRETIASMLALPHPANEGFLFLVTRQGAVKRIAVADFTQAALTALNVISVNGKDRLACALVTPGNGEVMLVTRMGRSIRFPEEKVRAMGTAARGVTGINLKRDDEVVAALPVAPDGELLTVTSAGYVKRTPISEFSLQGRGGGGIIAHKLDERTGDLVGAAMLTPEHAFAAFVTAKGVAKPLGLVAIPSSRRSALGSPKVDLASSDAVAAVQAVSPVVAAMDSPPPPPDPQLNGRGDAEVPSPAKDNQEKTEQAPAKKKPAAGTTSAKQGKSGAQRKTRKLASETSKQSKPATGEQPAPKQAAPEPANGELSSRSAKPRRKSRRDGAQETSPPADANNASTRRRKAGETSQPEPEAKRSDGPRRAKRTKKSAKDSQPEGKRAAAASVNQSVQASLLDEPAATPKPAAAKKPTRAAGKGAGKLARVSSVTGGRKKSKNQ</sequence>
<feature type="domain" description="Topo IIA-type catalytic" evidence="10">
    <location>
        <begin position="31"/>
        <end position="510"/>
    </location>
</feature>
<dbReference type="EMBL" id="VXRG01000180">
    <property type="protein sequence ID" value="MXY95907.1"/>
    <property type="molecule type" value="Genomic_DNA"/>
</dbReference>
<evidence type="ECO:0000256" key="7">
    <source>
        <dbReference type="PROSITE-ProRule" id="PRU01384"/>
    </source>
</evidence>
<dbReference type="Pfam" id="PF00521">
    <property type="entry name" value="DNA_topoisoIV"/>
    <property type="match status" value="1"/>
</dbReference>
<dbReference type="GO" id="GO:0005524">
    <property type="term" value="F:ATP binding"/>
    <property type="evidence" value="ECO:0007669"/>
    <property type="project" value="InterPro"/>
</dbReference>
<dbReference type="InterPro" id="IPR006691">
    <property type="entry name" value="GyrA/parC_rep"/>
</dbReference>
<comment type="catalytic activity">
    <reaction evidence="1 7">
        <text>ATP-dependent breakage, passage and rejoining of double-stranded DNA.</text>
        <dbReference type="EC" id="5.6.2.2"/>
    </reaction>
</comment>
<evidence type="ECO:0000256" key="4">
    <source>
        <dbReference type="ARBA" id="ARBA00023029"/>
    </source>
</evidence>
<evidence type="ECO:0000256" key="8">
    <source>
        <dbReference type="SAM" id="Coils"/>
    </source>
</evidence>
<evidence type="ECO:0000256" key="5">
    <source>
        <dbReference type="ARBA" id="ARBA00023125"/>
    </source>
</evidence>
<dbReference type="GO" id="GO:0005737">
    <property type="term" value="C:cytoplasm"/>
    <property type="evidence" value="ECO:0007669"/>
    <property type="project" value="TreeGrafter"/>
</dbReference>
<dbReference type="Gene3D" id="3.90.199.10">
    <property type="entry name" value="Topoisomerase II, domain 5"/>
    <property type="match status" value="1"/>
</dbReference>
<evidence type="ECO:0000256" key="6">
    <source>
        <dbReference type="ARBA" id="ARBA00023235"/>
    </source>
</evidence>
<protein>
    <recommendedName>
        <fullName evidence="3">DNA topoisomerase (ATP-hydrolyzing)</fullName>
        <ecNumber evidence="3">5.6.2.2</ecNumber>
    </recommendedName>
</protein>
<feature type="region of interest" description="Disordered" evidence="9">
    <location>
        <begin position="810"/>
        <end position="1029"/>
    </location>
</feature>
<dbReference type="Gene3D" id="3.30.1360.40">
    <property type="match status" value="1"/>
</dbReference>
<comment type="similarity">
    <text evidence="2">Belongs to the type II topoisomerase GyrA/ParC subunit family.</text>
</comment>
<dbReference type="GO" id="GO:0034335">
    <property type="term" value="F:DNA negative supercoiling activity"/>
    <property type="evidence" value="ECO:0007669"/>
    <property type="project" value="UniProtKB-ARBA"/>
</dbReference>
<dbReference type="GO" id="GO:0003677">
    <property type="term" value="F:DNA binding"/>
    <property type="evidence" value="ECO:0007669"/>
    <property type="project" value="UniProtKB-UniRule"/>
</dbReference>
<dbReference type="InterPro" id="IPR050220">
    <property type="entry name" value="Type_II_DNA_Topoisomerases"/>
</dbReference>
<evidence type="ECO:0000256" key="2">
    <source>
        <dbReference type="ARBA" id="ARBA00008263"/>
    </source>
</evidence>
<feature type="compositionally biased region" description="Basic and acidic residues" evidence="9">
    <location>
        <begin position="945"/>
        <end position="954"/>
    </location>
</feature>
<feature type="compositionally biased region" description="Basic and acidic residues" evidence="9">
    <location>
        <begin position="962"/>
        <end position="972"/>
    </location>
</feature>
<dbReference type="InterPro" id="IPR013758">
    <property type="entry name" value="Topo_IIA_A/C_ab"/>
</dbReference>
<keyword evidence="6 7" id="KW-0413">Isomerase</keyword>
<feature type="compositionally biased region" description="Low complexity" evidence="9">
    <location>
        <begin position="973"/>
        <end position="1007"/>
    </location>
</feature>
<evidence type="ECO:0000313" key="11">
    <source>
        <dbReference type="EMBL" id="MXY95907.1"/>
    </source>
</evidence>
<dbReference type="InterPro" id="IPR002205">
    <property type="entry name" value="Topo_IIA_dom_A"/>
</dbReference>
<dbReference type="NCBIfam" id="NF004044">
    <property type="entry name" value="PRK05561.1"/>
    <property type="match status" value="1"/>
</dbReference>
<gene>
    <name evidence="11" type="primary">gyrA</name>
    <name evidence="11" type="ORF">F4Y42_20910</name>
</gene>
<dbReference type="AlphaFoldDB" id="A0A6B0YZ26"/>
<dbReference type="GO" id="GO:0009330">
    <property type="term" value="C:DNA topoisomerase type II (double strand cut, ATP-hydrolyzing) complex"/>
    <property type="evidence" value="ECO:0007669"/>
    <property type="project" value="TreeGrafter"/>
</dbReference>
<reference evidence="11" key="1">
    <citation type="submission" date="2019-09" db="EMBL/GenBank/DDBJ databases">
        <title>Characterisation of the sponge microbiome using genome-centric metagenomics.</title>
        <authorList>
            <person name="Engelberts J.P."/>
            <person name="Robbins S.J."/>
            <person name="De Goeij J.M."/>
            <person name="Aranda M."/>
            <person name="Bell S.C."/>
            <person name="Webster N.S."/>
        </authorList>
    </citation>
    <scope>NUCLEOTIDE SEQUENCE</scope>
    <source>
        <strain evidence="11">SB0664_bin_27</strain>
    </source>
</reference>
<evidence type="ECO:0000256" key="3">
    <source>
        <dbReference type="ARBA" id="ARBA00012895"/>
    </source>
</evidence>
<dbReference type="CDD" id="cd00187">
    <property type="entry name" value="TOP4c"/>
    <property type="match status" value="1"/>
</dbReference>
<dbReference type="InterPro" id="IPR035516">
    <property type="entry name" value="Gyrase/topoIV_suA_C"/>
</dbReference>
<organism evidence="11">
    <name type="scientific">Caldilineaceae bacterium SB0664_bin_27</name>
    <dbReference type="NCBI Taxonomy" id="2605260"/>
    <lineage>
        <taxon>Bacteria</taxon>
        <taxon>Bacillati</taxon>
        <taxon>Chloroflexota</taxon>
        <taxon>Caldilineae</taxon>
        <taxon>Caldilineales</taxon>
        <taxon>Caldilineaceae</taxon>
    </lineage>
</organism>
<dbReference type="SMART" id="SM00434">
    <property type="entry name" value="TOP4c"/>
    <property type="match status" value="1"/>
</dbReference>
<feature type="compositionally biased region" description="Low complexity" evidence="9">
    <location>
        <begin position="886"/>
        <end position="906"/>
    </location>
</feature>
<feature type="active site" description="O-(5'-phospho-DNA)-tyrosine intermediate" evidence="7">
    <location>
        <position position="119"/>
    </location>
</feature>
<dbReference type="PROSITE" id="PS52040">
    <property type="entry name" value="TOPO_IIA"/>
    <property type="match status" value="1"/>
</dbReference>
<dbReference type="GO" id="GO:0006265">
    <property type="term" value="P:DNA topological change"/>
    <property type="evidence" value="ECO:0007669"/>
    <property type="project" value="UniProtKB-UniRule"/>
</dbReference>
<keyword evidence="5 7" id="KW-0238">DNA-binding</keyword>
<dbReference type="PANTHER" id="PTHR43493">
    <property type="entry name" value="DNA GYRASE/TOPOISOMERASE SUBUNIT A"/>
    <property type="match status" value="1"/>
</dbReference>
<keyword evidence="8" id="KW-0175">Coiled coil</keyword>
<evidence type="ECO:0000259" key="10">
    <source>
        <dbReference type="PROSITE" id="PS52040"/>
    </source>
</evidence>
<dbReference type="Pfam" id="PF03989">
    <property type="entry name" value="DNA_gyraseA_C"/>
    <property type="match status" value="3"/>
</dbReference>
<comment type="caution">
    <text evidence="11">The sequence shown here is derived from an EMBL/GenBank/DDBJ whole genome shotgun (WGS) entry which is preliminary data.</text>
</comment>
<evidence type="ECO:0000256" key="9">
    <source>
        <dbReference type="SAM" id="MobiDB-lite"/>
    </source>
</evidence>
<accession>A0A6B0YZ26</accession>
<dbReference type="SUPFAM" id="SSF56719">
    <property type="entry name" value="Type II DNA topoisomerase"/>
    <property type="match status" value="1"/>
</dbReference>
<name>A0A6B0YZ26_9CHLR</name>
<feature type="coiled-coil region" evidence="8">
    <location>
        <begin position="440"/>
        <end position="467"/>
    </location>
</feature>
<dbReference type="FunFam" id="3.30.1360.40:FF:000002">
    <property type="entry name" value="DNA gyrase subunit A"/>
    <property type="match status" value="1"/>
</dbReference>
<dbReference type="NCBIfam" id="TIGR01063">
    <property type="entry name" value="gyrA"/>
    <property type="match status" value="1"/>
</dbReference>
<dbReference type="InterPro" id="IPR013757">
    <property type="entry name" value="Topo_IIA_A_a_sf"/>
</dbReference>
<dbReference type="PANTHER" id="PTHR43493:SF5">
    <property type="entry name" value="DNA GYRASE SUBUNIT A, CHLOROPLASTIC_MITOCHONDRIAL"/>
    <property type="match status" value="1"/>
</dbReference>
<dbReference type="FunFam" id="1.10.268.10:FF:000001">
    <property type="entry name" value="DNA gyrase subunit A"/>
    <property type="match status" value="1"/>
</dbReference>
<dbReference type="Gene3D" id="1.10.268.10">
    <property type="entry name" value="Topoisomerase, domain 3"/>
    <property type="match status" value="1"/>
</dbReference>
<dbReference type="FunFam" id="3.90.199.10:FF:000001">
    <property type="entry name" value="DNA gyrase subunit A"/>
    <property type="match status" value="1"/>
</dbReference>
<proteinExistence type="inferred from homology"/>